<dbReference type="GO" id="GO:0019287">
    <property type="term" value="P:isopentenyl diphosphate biosynthetic process, mevalonate pathway"/>
    <property type="evidence" value="ECO:0007669"/>
    <property type="project" value="UniProtKB-UniPathway"/>
</dbReference>
<evidence type="ECO:0000256" key="6">
    <source>
        <dbReference type="ARBA" id="ARBA00022840"/>
    </source>
</evidence>
<dbReference type="InterPro" id="IPR013750">
    <property type="entry name" value="GHMP_kinase_C_dom"/>
</dbReference>
<dbReference type="SUPFAM" id="SSF55060">
    <property type="entry name" value="GHMP Kinase, C-terminal domain"/>
    <property type="match status" value="1"/>
</dbReference>
<dbReference type="InterPro" id="IPR036554">
    <property type="entry name" value="GHMP_kinase_C_sf"/>
</dbReference>
<dbReference type="UniPathway" id="UPA00057">
    <property type="reaction ID" value="UER00098"/>
</dbReference>
<dbReference type="AlphaFoldDB" id="A0A1R4IWL8"/>
<proteinExistence type="predicted"/>
<evidence type="ECO:0000256" key="1">
    <source>
        <dbReference type="ARBA" id="ARBA00022490"/>
    </source>
</evidence>
<dbReference type="SUPFAM" id="SSF54211">
    <property type="entry name" value="Ribosomal protein S5 domain 2-like"/>
    <property type="match status" value="1"/>
</dbReference>
<evidence type="ECO:0000256" key="8">
    <source>
        <dbReference type="ARBA" id="ARBA00023098"/>
    </source>
</evidence>
<sequence length="352" mass="36568">MDTDESTRTGAHGIIPGRRTPSPDAGDRRSGLISMPAPIAGARLGNGRATAKFILIGEHAVVYGRPAIALPMPALAMRAAAVPSSGELWLDSEHYRGPLSQAPERLAPIRAALIATLSHLGLPDRGLVVRTESAIPIERGLGSSAAVSAAVIRSLFDLAGLTPEQDELFELIQVSERVAHGSPSGLDAHTVTAAGPLRFERGVATPLRFGLRATFILADTGVRGQTRAAITDLARLRERRPDWVEERFARITELTSASASAVELDDVAALGGHMSEAHGILRDLEVSSPELESLVSAAEDAGALGAKLTGGGRGGCMVAVAESTQQALRVARALGDAGAARTWLYATGGPAA</sequence>
<name>A0A1R4IWL8_9MICO</name>
<evidence type="ECO:0000256" key="3">
    <source>
        <dbReference type="ARBA" id="ARBA00022679"/>
    </source>
</evidence>
<dbReference type="GO" id="GO:0004496">
    <property type="term" value="F:mevalonate kinase activity"/>
    <property type="evidence" value="ECO:0007669"/>
    <property type="project" value="UniProtKB-EC"/>
</dbReference>
<dbReference type="Pfam" id="PF08544">
    <property type="entry name" value="GHMP_kinases_C"/>
    <property type="match status" value="1"/>
</dbReference>
<dbReference type="Pfam" id="PF00288">
    <property type="entry name" value="GHMP_kinases_N"/>
    <property type="match status" value="1"/>
</dbReference>
<keyword evidence="3 13" id="KW-0808">Transferase</keyword>
<dbReference type="EC" id="2.7.1.36" evidence="13"/>
<reference evidence="14" key="1">
    <citation type="submission" date="2017-02" db="EMBL/GenBank/DDBJ databases">
        <authorList>
            <person name="Dridi B."/>
        </authorList>
    </citation>
    <scope>NUCLEOTIDE SEQUENCE [LARGE SCALE GENOMIC DNA]</scope>
    <source>
        <strain evidence="14">EB411</strain>
    </source>
</reference>
<dbReference type="InterPro" id="IPR020568">
    <property type="entry name" value="Ribosomal_Su5_D2-typ_SF"/>
</dbReference>
<dbReference type="PANTHER" id="PTHR43290:SF2">
    <property type="entry name" value="MEVALONATE KINASE"/>
    <property type="match status" value="1"/>
</dbReference>
<gene>
    <name evidence="13" type="ORF">FM119_04105</name>
</gene>
<evidence type="ECO:0000256" key="4">
    <source>
        <dbReference type="ARBA" id="ARBA00022741"/>
    </source>
</evidence>
<organism evidence="13 14">
    <name type="scientific">Mycetocola reblochoni REB411</name>
    <dbReference type="NCBI Taxonomy" id="1255698"/>
    <lineage>
        <taxon>Bacteria</taxon>
        <taxon>Bacillati</taxon>
        <taxon>Actinomycetota</taxon>
        <taxon>Actinomycetes</taxon>
        <taxon>Micrococcales</taxon>
        <taxon>Microbacteriaceae</taxon>
        <taxon>Mycetocola</taxon>
    </lineage>
</organism>
<keyword evidence="7" id="KW-0460">Magnesium</keyword>
<dbReference type="InterPro" id="IPR014721">
    <property type="entry name" value="Ribsml_uS5_D2-typ_fold_subgr"/>
</dbReference>
<evidence type="ECO:0000313" key="13">
    <source>
        <dbReference type="EMBL" id="SJN24260.1"/>
    </source>
</evidence>
<keyword evidence="14" id="KW-1185">Reference proteome</keyword>
<dbReference type="Proteomes" id="UP000196778">
    <property type="component" value="Unassembled WGS sequence"/>
</dbReference>
<keyword evidence="8" id="KW-0443">Lipid metabolism</keyword>
<evidence type="ECO:0000259" key="11">
    <source>
        <dbReference type="Pfam" id="PF00288"/>
    </source>
</evidence>
<dbReference type="PRINTS" id="PR00959">
    <property type="entry name" value="MEVGALKINASE"/>
</dbReference>
<keyword evidence="4" id="KW-0547">Nucleotide-binding</keyword>
<keyword evidence="6" id="KW-0067">ATP-binding</keyword>
<dbReference type="GO" id="GO:0005524">
    <property type="term" value="F:ATP binding"/>
    <property type="evidence" value="ECO:0007669"/>
    <property type="project" value="UniProtKB-KW"/>
</dbReference>
<feature type="domain" description="GHMP kinase N-terminal" evidence="11">
    <location>
        <begin position="112"/>
        <end position="188"/>
    </location>
</feature>
<comment type="pathway">
    <text evidence="9">Isoprenoid biosynthesis; isopentenyl diphosphate biosynthesis via mevalonate pathway; isopentenyl diphosphate from (R)-mevalonate: step 1/3.</text>
</comment>
<dbReference type="NCBIfam" id="TIGR00549">
    <property type="entry name" value="mevalon_kin"/>
    <property type="match status" value="1"/>
</dbReference>
<dbReference type="EMBL" id="FUKR01000022">
    <property type="protein sequence ID" value="SJN24260.1"/>
    <property type="molecule type" value="Genomic_DNA"/>
</dbReference>
<keyword evidence="1" id="KW-0963">Cytoplasm</keyword>
<evidence type="ECO:0000256" key="10">
    <source>
        <dbReference type="SAM" id="MobiDB-lite"/>
    </source>
</evidence>
<feature type="region of interest" description="Disordered" evidence="10">
    <location>
        <begin position="1"/>
        <end position="32"/>
    </location>
</feature>
<evidence type="ECO:0000256" key="2">
    <source>
        <dbReference type="ARBA" id="ARBA00022516"/>
    </source>
</evidence>
<accession>A0A1R4IWL8</accession>
<keyword evidence="2" id="KW-0444">Lipid biosynthesis</keyword>
<dbReference type="Gene3D" id="3.30.70.890">
    <property type="entry name" value="GHMP kinase, C-terminal domain"/>
    <property type="match status" value="1"/>
</dbReference>
<evidence type="ECO:0000256" key="7">
    <source>
        <dbReference type="ARBA" id="ARBA00022842"/>
    </source>
</evidence>
<dbReference type="RefSeq" id="WP_087136402.1">
    <property type="nucleotide sequence ID" value="NZ_FUKR01000022.1"/>
</dbReference>
<dbReference type="Gene3D" id="3.30.230.10">
    <property type="match status" value="1"/>
</dbReference>
<keyword evidence="5 13" id="KW-0418">Kinase</keyword>
<dbReference type="InterPro" id="IPR006204">
    <property type="entry name" value="GHMP_kinase_N_dom"/>
</dbReference>
<evidence type="ECO:0000313" key="14">
    <source>
        <dbReference type="Proteomes" id="UP000196778"/>
    </source>
</evidence>
<dbReference type="GO" id="GO:0005829">
    <property type="term" value="C:cytosol"/>
    <property type="evidence" value="ECO:0007669"/>
    <property type="project" value="TreeGrafter"/>
</dbReference>
<dbReference type="PANTHER" id="PTHR43290">
    <property type="entry name" value="MEVALONATE KINASE"/>
    <property type="match status" value="1"/>
</dbReference>
<dbReference type="OrthoDB" id="9764892at2"/>
<evidence type="ECO:0000259" key="12">
    <source>
        <dbReference type="Pfam" id="PF08544"/>
    </source>
</evidence>
<evidence type="ECO:0000256" key="5">
    <source>
        <dbReference type="ARBA" id="ARBA00022777"/>
    </source>
</evidence>
<evidence type="ECO:0000256" key="9">
    <source>
        <dbReference type="ARBA" id="ARBA00029438"/>
    </source>
</evidence>
<protein>
    <submittedName>
        <fullName evidence="13">Mevalonate kinase</fullName>
        <ecNumber evidence="13">2.7.1.36</ecNumber>
    </submittedName>
</protein>
<feature type="domain" description="GHMP kinase C-terminal" evidence="12">
    <location>
        <begin position="260"/>
        <end position="338"/>
    </location>
</feature>
<dbReference type="InterPro" id="IPR006205">
    <property type="entry name" value="Mev_gal_kin"/>
</dbReference>